<comment type="function">
    <text evidence="1">Needed for flagellar regrowth and assembly.</text>
</comment>
<sequence length="261" mass="29884">MSRLIKSRWASASDDNVKVIGIKKVQDSSSEGEVENPLKQEHLKRLAEEKEFILSQAVMESNSMIQQAQEEVAKLYEQLKDEQEQFQEWRSNELQIAKKEGYEIGLAEGRHTAQMEYESLLEQAKTIVQQSEIQVQQHLENAETTILRLSMEVAESILHDTLAESPEKFISLVKHAIKLGKEQKKLQLHVHPKMYELLINVKSELDHLLPPDATLTIFADDDLSTTTCFIESPAGRIDATVDHQLTELKSRLLQLLQEEKE</sequence>
<dbReference type="PANTHER" id="PTHR34982:SF1">
    <property type="entry name" value="FLAGELLAR ASSEMBLY PROTEIN FLIH"/>
    <property type="match status" value="1"/>
</dbReference>
<evidence type="ECO:0000256" key="3">
    <source>
        <dbReference type="ARBA" id="ARBA00022448"/>
    </source>
</evidence>
<evidence type="ECO:0000256" key="4">
    <source>
        <dbReference type="ARBA" id="ARBA00022795"/>
    </source>
</evidence>
<keyword evidence="10" id="KW-0969">Cilium</keyword>
<evidence type="ECO:0000256" key="6">
    <source>
        <dbReference type="ARBA" id="ARBA00023225"/>
    </source>
</evidence>
<keyword evidence="11" id="KW-1185">Reference proteome</keyword>
<keyword evidence="4" id="KW-1005">Bacterial flagellum biogenesis</keyword>
<evidence type="ECO:0000256" key="1">
    <source>
        <dbReference type="ARBA" id="ARBA00003041"/>
    </source>
</evidence>
<feature type="domain" description="Flagellar assembly protein FliH/Type III secretion system HrpE" evidence="9">
    <location>
        <begin position="121"/>
        <end position="247"/>
    </location>
</feature>
<dbReference type="InterPro" id="IPR018035">
    <property type="entry name" value="Flagellar_FliH/T3SS_HrpE"/>
</dbReference>
<evidence type="ECO:0000313" key="11">
    <source>
        <dbReference type="Proteomes" id="UP000593626"/>
    </source>
</evidence>
<dbReference type="GO" id="GO:0015031">
    <property type="term" value="P:protein transport"/>
    <property type="evidence" value="ECO:0007669"/>
    <property type="project" value="UniProtKB-KW"/>
</dbReference>
<evidence type="ECO:0000256" key="5">
    <source>
        <dbReference type="ARBA" id="ARBA00022927"/>
    </source>
</evidence>
<organism evidence="10 11">
    <name type="scientific">Mangrovibacillus cuniculi</name>
    <dbReference type="NCBI Taxonomy" id="2593652"/>
    <lineage>
        <taxon>Bacteria</taxon>
        <taxon>Bacillati</taxon>
        <taxon>Bacillota</taxon>
        <taxon>Bacilli</taxon>
        <taxon>Bacillales</taxon>
        <taxon>Bacillaceae</taxon>
        <taxon>Mangrovibacillus</taxon>
    </lineage>
</organism>
<evidence type="ECO:0000313" key="10">
    <source>
        <dbReference type="EMBL" id="QPC46343.1"/>
    </source>
</evidence>
<dbReference type="GO" id="GO:0005829">
    <property type="term" value="C:cytosol"/>
    <property type="evidence" value="ECO:0007669"/>
    <property type="project" value="TreeGrafter"/>
</dbReference>
<dbReference type="InterPro" id="IPR022524">
    <property type="entry name" value="FliH_Bacilli"/>
</dbReference>
<accession>A0A7S8HF19</accession>
<dbReference type="PANTHER" id="PTHR34982">
    <property type="entry name" value="YOP PROTEINS TRANSLOCATION PROTEIN L"/>
    <property type="match status" value="1"/>
</dbReference>
<dbReference type="NCBIfam" id="TIGR03825">
    <property type="entry name" value="FliH_bacil"/>
    <property type="match status" value="1"/>
</dbReference>
<dbReference type="RefSeq" id="WP_239673867.1">
    <property type="nucleotide sequence ID" value="NZ_CP049742.1"/>
</dbReference>
<name>A0A7S8HF19_9BACI</name>
<dbReference type="Pfam" id="PF02108">
    <property type="entry name" value="FliH"/>
    <property type="match status" value="1"/>
</dbReference>
<dbReference type="AlphaFoldDB" id="A0A7S8HF19"/>
<keyword evidence="3" id="KW-0813">Transport</keyword>
<dbReference type="KEGG" id="mcui:G8O30_04875"/>
<evidence type="ECO:0000256" key="8">
    <source>
        <dbReference type="SAM" id="Coils"/>
    </source>
</evidence>
<keyword evidence="10" id="KW-0282">Flagellum</keyword>
<gene>
    <name evidence="10" type="primary">fliH</name>
    <name evidence="10" type="ORF">G8O30_04875</name>
</gene>
<proteinExistence type="inferred from homology"/>
<reference evidence="10 11" key="1">
    <citation type="submission" date="2019-07" db="EMBL/GenBank/DDBJ databases">
        <title>Genome sequence of 2 isolates from Red Sea Mangroves.</title>
        <authorList>
            <person name="Sefrji F."/>
            <person name="Michoud G."/>
            <person name="Merlino G."/>
            <person name="Daffonchio D."/>
        </authorList>
    </citation>
    <scope>NUCLEOTIDE SEQUENCE [LARGE SCALE GENOMIC DNA]</scope>
    <source>
        <strain evidence="10 11">R1DC41</strain>
    </source>
</reference>
<evidence type="ECO:0000256" key="7">
    <source>
        <dbReference type="NCBIfam" id="TIGR03825"/>
    </source>
</evidence>
<feature type="coiled-coil region" evidence="8">
    <location>
        <begin position="58"/>
        <end position="92"/>
    </location>
</feature>
<evidence type="ECO:0000256" key="2">
    <source>
        <dbReference type="ARBA" id="ARBA00006602"/>
    </source>
</evidence>
<keyword evidence="10" id="KW-0966">Cell projection</keyword>
<dbReference type="GO" id="GO:0044781">
    <property type="term" value="P:bacterial-type flagellum organization"/>
    <property type="evidence" value="ECO:0007669"/>
    <property type="project" value="UniProtKB-KW"/>
</dbReference>
<dbReference type="InterPro" id="IPR051472">
    <property type="entry name" value="T3SS_Stator/FliH"/>
</dbReference>
<dbReference type="Proteomes" id="UP000593626">
    <property type="component" value="Chromosome"/>
</dbReference>
<keyword evidence="8" id="KW-0175">Coiled coil</keyword>
<evidence type="ECO:0000259" key="9">
    <source>
        <dbReference type="Pfam" id="PF02108"/>
    </source>
</evidence>
<dbReference type="EMBL" id="CP049742">
    <property type="protein sequence ID" value="QPC46343.1"/>
    <property type="molecule type" value="Genomic_DNA"/>
</dbReference>
<keyword evidence="6" id="KW-1006">Bacterial flagellum protein export</keyword>
<comment type="similarity">
    <text evidence="2">Belongs to the FliH family.</text>
</comment>
<keyword evidence="5" id="KW-0653">Protein transport</keyword>
<protein>
    <recommendedName>
        <fullName evidence="7">Flagellar assembly protein FliH</fullName>
    </recommendedName>
</protein>